<protein>
    <submittedName>
        <fullName evidence="1">Uncharacterized protein</fullName>
    </submittedName>
</protein>
<organism evidence="1 2">
    <name type="scientific">Thanatephorus cucumeris (strain AG1-IA)</name>
    <name type="common">Rice sheath blight fungus</name>
    <name type="synonym">Rhizoctonia solani</name>
    <dbReference type="NCBI Taxonomy" id="983506"/>
    <lineage>
        <taxon>Eukaryota</taxon>
        <taxon>Fungi</taxon>
        <taxon>Dikarya</taxon>
        <taxon>Basidiomycota</taxon>
        <taxon>Agaricomycotina</taxon>
        <taxon>Agaricomycetes</taxon>
        <taxon>Cantharellales</taxon>
        <taxon>Ceratobasidiaceae</taxon>
        <taxon>Rhizoctonia</taxon>
        <taxon>Rhizoctonia solani AG-1</taxon>
    </lineage>
</organism>
<keyword evidence="2" id="KW-1185">Reference proteome</keyword>
<dbReference type="EMBL" id="AFRT01000952">
    <property type="protein sequence ID" value="ELU41997.1"/>
    <property type="molecule type" value="Genomic_DNA"/>
</dbReference>
<dbReference type="Proteomes" id="UP000011668">
    <property type="component" value="Unassembled WGS sequence"/>
</dbReference>
<proteinExistence type="predicted"/>
<sequence>MMASRICVEREGGTLAHEKSLDLHSLGGDYDKDGSAVLNRVWLNDRRRKRFLIYGCLSLQVGRGRACISFRTTRVVDHVPEWSGIGRATGMEYPGKGEPCYRYTWSCGLGPDAYIAGARVVRIGCKGHNKSESKKLRQKVRQGSHRRQWIVCRM</sequence>
<evidence type="ECO:0000313" key="1">
    <source>
        <dbReference type="EMBL" id="ELU41997.1"/>
    </source>
</evidence>
<accession>L8WYV4</accession>
<dbReference type="AlphaFoldDB" id="L8WYV4"/>
<evidence type="ECO:0000313" key="2">
    <source>
        <dbReference type="Proteomes" id="UP000011668"/>
    </source>
</evidence>
<dbReference type="HOGENOM" id="CLU_1705446_0_0_1"/>
<name>L8WYV4_THACA</name>
<reference evidence="1 2" key="1">
    <citation type="journal article" date="2013" name="Nat. Commun.">
        <title>The evolution and pathogenic mechanisms of the rice sheath blight pathogen.</title>
        <authorList>
            <person name="Zheng A."/>
            <person name="Lin R."/>
            <person name="Xu L."/>
            <person name="Qin P."/>
            <person name="Tang C."/>
            <person name="Ai P."/>
            <person name="Zhang D."/>
            <person name="Liu Y."/>
            <person name="Sun Z."/>
            <person name="Feng H."/>
            <person name="Wang Y."/>
            <person name="Chen Y."/>
            <person name="Liang X."/>
            <person name="Fu R."/>
            <person name="Li Q."/>
            <person name="Zhang J."/>
            <person name="Yu X."/>
            <person name="Xie Z."/>
            <person name="Ding L."/>
            <person name="Guan P."/>
            <person name="Tang J."/>
            <person name="Liang Y."/>
            <person name="Wang S."/>
            <person name="Deng Q."/>
            <person name="Li S."/>
            <person name="Zhu J."/>
            <person name="Wang L."/>
            <person name="Liu H."/>
            <person name="Li P."/>
        </authorList>
    </citation>
    <scope>NUCLEOTIDE SEQUENCE [LARGE SCALE GENOMIC DNA]</scope>
    <source>
        <strain evidence="2">AG-1 IA</strain>
    </source>
</reference>
<gene>
    <name evidence="1" type="ORF">AG1IA_03970</name>
</gene>
<comment type="caution">
    <text evidence="1">The sequence shown here is derived from an EMBL/GenBank/DDBJ whole genome shotgun (WGS) entry which is preliminary data.</text>
</comment>